<evidence type="ECO:0000313" key="2">
    <source>
        <dbReference type="EnsemblPlants" id="PGSC0003DMT400092960"/>
    </source>
</evidence>
<reference evidence="2" key="2">
    <citation type="submission" date="2015-06" db="UniProtKB">
        <authorList>
            <consortium name="EnsemblPlants"/>
        </authorList>
    </citation>
    <scope>IDENTIFICATION</scope>
    <source>
        <strain evidence="2">DM1-3 516 R44</strain>
    </source>
</reference>
<dbReference type="InterPro" id="IPR040256">
    <property type="entry name" value="At4g02000-like"/>
</dbReference>
<evidence type="ECO:0000313" key="3">
    <source>
        <dbReference type="Proteomes" id="UP000011115"/>
    </source>
</evidence>
<dbReference type="EnsemblPlants" id="PGSC0003DMT400092960">
    <property type="protein sequence ID" value="PGSC0003DMT400092960"/>
    <property type="gene ID" value="PGSC0003DMG400042531"/>
</dbReference>
<dbReference type="AlphaFoldDB" id="M1DQY5"/>
<dbReference type="InParanoid" id="M1DQY5"/>
<dbReference type="OMA" id="TTIAWIS"/>
<accession>M1DQY5</accession>
<dbReference type="InterPro" id="IPR025558">
    <property type="entry name" value="DUF4283"/>
</dbReference>
<dbReference type="HOGENOM" id="CLU_1221504_0_0_1"/>
<dbReference type="PaxDb" id="4113-PGSC0003DMT400092960"/>
<reference evidence="3" key="1">
    <citation type="journal article" date="2011" name="Nature">
        <title>Genome sequence and analysis of the tuber crop potato.</title>
        <authorList>
            <consortium name="The Potato Genome Sequencing Consortium"/>
        </authorList>
    </citation>
    <scope>NUCLEOTIDE SEQUENCE [LARGE SCALE GENOMIC DNA]</scope>
    <source>
        <strain evidence="3">cv. DM1-3 516 R44</strain>
    </source>
</reference>
<evidence type="ECO:0000259" key="1">
    <source>
        <dbReference type="Pfam" id="PF14111"/>
    </source>
</evidence>
<dbReference type="Gramene" id="PGSC0003DMT400092960">
    <property type="protein sequence ID" value="PGSC0003DMT400092960"/>
    <property type="gene ID" value="PGSC0003DMG400042531"/>
</dbReference>
<name>M1DQY5_SOLTU</name>
<dbReference type="Proteomes" id="UP000011115">
    <property type="component" value="Unassembled WGS sequence"/>
</dbReference>
<dbReference type="Pfam" id="PF14111">
    <property type="entry name" value="DUF4283"/>
    <property type="match status" value="1"/>
</dbReference>
<dbReference type="PANTHER" id="PTHR31286:SF179">
    <property type="entry name" value="RNASE H TYPE-1 DOMAIN-CONTAINING PROTEIN"/>
    <property type="match status" value="1"/>
</dbReference>
<keyword evidence="3" id="KW-1185">Reference proteome</keyword>
<sequence>MAISTGCQPPTEVGQPALFAKPVMSYAGLLKPTAISVKPLSLKPISYLHGEPRVMWEQDEIDQMIVNENLEYAVVGKFSYGWPNIQDLRKLIPKQCELKGEYKIGFLSNRHVLIRETLLGDYVHLLSKPTFYITQRNWSFPMRTLKWDPMFDPEEETTTTIAWISFPSLPPNFYKGISIFISSGSG</sequence>
<organism evidence="2 3">
    <name type="scientific">Solanum tuberosum</name>
    <name type="common">Potato</name>
    <dbReference type="NCBI Taxonomy" id="4113"/>
    <lineage>
        <taxon>Eukaryota</taxon>
        <taxon>Viridiplantae</taxon>
        <taxon>Streptophyta</taxon>
        <taxon>Embryophyta</taxon>
        <taxon>Tracheophyta</taxon>
        <taxon>Spermatophyta</taxon>
        <taxon>Magnoliopsida</taxon>
        <taxon>eudicotyledons</taxon>
        <taxon>Gunneridae</taxon>
        <taxon>Pentapetalae</taxon>
        <taxon>asterids</taxon>
        <taxon>lamiids</taxon>
        <taxon>Solanales</taxon>
        <taxon>Solanaceae</taxon>
        <taxon>Solanoideae</taxon>
        <taxon>Solaneae</taxon>
        <taxon>Solanum</taxon>
    </lineage>
</organism>
<proteinExistence type="predicted"/>
<feature type="domain" description="DUF4283" evidence="1">
    <location>
        <begin position="67"/>
        <end position="155"/>
    </location>
</feature>
<dbReference type="PANTHER" id="PTHR31286">
    <property type="entry name" value="GLYCINE-RICH CELL WALL STRUCTURAL PROTEIN 1.8-LIKE"/>
    <property type="match status" value="1"/>
</dbReference>
<protein>
    <recommendedName>
        <fullName evidence="1">DUF4283 domain-containing protein</fullName>
    </recommendedName>
</protein>